<keyword evidence="2" id="KW-0547">Nucleotide-binding</keyword>
<name>A0A0B1SEY8_OESDE</name>
<reference evidence="6 7" key="1">
    <citation type="submission" date="2014-03" db="EMBL/GenBank/DDBJ databases">
        <title>Draft genome of the hookworm Oesophagostomum dentatum.</title>
        <authorList>
            <person name="Mitreva M."/>
        </authorList>
    </citation>
    <scope>NUCLEOTIDE SEQUENCE [LARGE SCALE GENOMIC DNA]</scope>
    <source>
        <strain evidence="6 7">OD-Hann</strain>
    </source>
</reference>
<dbReference type="CDD" id="cd06850">
    <property type="entry name" value="biotinyl_domain"/>
    <property type="match status" value="1"/>
</dbReference>
<dbReference type="GO" id="GO:0004485">
    <property type="term" value="F:methylcrotonoyl-CoA carboxylase activity"/>
    <property type="evidence" value="ECO:0007669"/>
    <property type="project" value="TreeGrafter"/>
</dbReference>
<proteinExistence type="predicted"/>
<dbReference type="PANTHER" id="PTHR18866:SF33">
    <property type="entry name" value="METHYLCROTONOYL-COA CARBOXYLASE SUBUNIT ALPHA, MITOCHONDRIAL-RELATED"/>
    <property type="match status" value="1"/>
</dbReference>
<dbReference type="InterPro" id="IPR005482">
    <property type="entry name" value="Biotin_COase_C"/>
</dbReference>
<evidence type="ECO:0000256" key="2">
    <source>
        <dbReference type="ARBA" id="ARBA00022741"/>
    </source>
</evidence>
<organism evidence="6 7">
    <name type="scientific">Oesophagostomum dentatum</name>
    <name type="common">Nodular worm</name>
    <dbReference type="NCBI Taxonomy" id="61180"/>
    <lineage>
        <taxon>Eukaryota</taxon>
        <taxon>Metazoa</taxon>
        <taxon>Ecdysozoa</taxon>
        <taxon>Nematoda</taxon>
        <taxon>Chromadorea</taxon>
        <taxon>Rhabditida</taxon>
        <taxon>Rhabditina</taxon>
        <taxon>Rhabditomorpha</taxon>
        <taxon>Strongyloidea</taxon>
        <taxon>Strongylidae</taxon>
        <taxon>Oesophagostomum</taxon>
    </lineage>
</organism>
<evidence type="ECO:0000256" key="1">
    <source>
        <dbReference type="ARBA" id="ARBA00022598"/>
    </source>
</evidence>
<dbReference type="InterPro" id="IPR011764">
    <property type="entry name" value="Biotin_carboxylation_dom"/>
</dbReference>
<protein>
    <recommendedName>
        <fullName evidence="5">Biotin carboxylation domain-containing protein</fullName>
    </recommendedName>
</protein>
<dbReference type="SUPFAM" id="SSF51230">
    <property type="entry name" value="Single hybrid motif"/>
    <property type="match status" value="1"/>
</dbReference>
<dbReference type="GO" id="GO:0005739">
    <property type="term" value="C:mitochondrion"/>
    <property type="evidence" value="ECO:0007669"/>
    <property type="project" value="TreeGrafter"/>
</dbReference>
<sequence>LQNFLSKVVVWAPDRAAAAAKLDTALAQTRISGLPTNIDFVRTVLKHPEFVKGNVYTDFIPDHQKELFAEVKKSDEEIVEGVVGLVLLSRPRHPNGPFEQISFFRVNHAAEQTYKLGDKDAKVSFLSESEMEVSFDGKVKFVTINDVDCDEEGVRYTLESDGHRWKAEAVQLQHSALVHGSGQAEYHIISPDSFEEEGGEVGSGVIQPSHAPMPGIIEKVLVKEGDEVRKGDPLVVMTAMKMEYIIR</sequence>
<dbReference type="Pfam" id="PF02785">
    <property type="entry name" value="Biotin_carb_C"/>
    <property type="match status" value="1"/>
</dbReference>
<keyword evidence="1" id="KW-0436">Ligase</keyword>
<keyword evidence="7" id="KW-1185">Reference proteome</keyword>
<dbReference type="InterPro" id="IPR050856">
    <property type="entry name" value="Biotin_carboxylase_complex"/>
</dbReference>
<accession>A0A0B1SEY8</accession>
<dbReference type="AlphaFoldDB" id="A0A0B1SEY8"/>
<feature type="domain" description="Biotin carboxylation" evidence="5">
    <location>
        <begin position="1"/>
        <end position="65"/>
    </location>
</feature>
<evidence type="ECO:0000313" key="6">
    <source>
        <dbReference type="EMBL" id="KHJ82456.1"/>
    </source>
</evidence>
<evidence type="ECO:0000256" key="4">
    <source>
        <dbReference type="ARBA" id="ARBA00023267"/>
    </source>
</evidence>
<evidence type="ECO:0000259" key="5">
    <source>
        <dbReference type="PROSITE" id="PS50979"/>
    </source>
</evidence>
<dbReference type="InterPro" id="IPR000089">
    <property type="entry name" value="Biotin_lipoyl"/>
</dbReference>
<dbReference type="Proteomes" id="UP000053660">
    <property type="component" value="Unassembled WGS sequence"/>
</dbReference>
<evidence type="ECO:0000256" key="3">
    <source>
        <dbReference type="ARBA" id="ARBA00022840"/>
    </source>
</evidence>
<dbReference type="Gene3D" id="2.40.50.100">
    <property type="match status" value="1"/>
</dbReference>
<dbReference type="InterPro" id="IPR011054">
    <property type="entry name" value="Rudment_hybrid_motif"/>
</dbReference>
<dbReference type="SMART" id="SM00878">
    <property type="entry name" value="Biotin_carb_C"/>
    <property type="match status" value="1"/>
</dbReference>
<dbReference type="Gene3D" id="3.30.470.20">
    <property type="entry name" value="ATP-grasp fold, B domain"/>
    <property type="match status" value="1"/>
</dbReference>
<dbReference type="Pfam" id="PF00364">
    <property type="entry name" value="Biotin_lipoyl"/>
    <property type="match status" value="1"/>
</dbReference>
<dbReference type="Gene3D" id="3.30.700.40">
    <property type="match status" value="1"/>
</dbReference>
<evidence type="ECO:0000313" key="7">
    <source>
        <dbReference type="Proteomes" id="UP000053660"/>
    </source>
</evidence>
<dbReference type="OrthoDB" id="196847at2759"/>
<keyword evidence="3" id="KW-0067">ATP-binding</keyword>
<dbReference type="InterPro" id="IPR011053">
    <property type="entry name" value="Single_hybrid_motif"/>
</dbReference>
<dbReference type="PROSITE" id="PS50979">
    <property type="entry name" value="BC"/>
    <property type="match status" value="1"/>
</dbReference>
<dbReference type="GO" id="GO:0005524">
    <property type="term" value="F:ATP binding"/>
    <property type="evidence" value="ECO:0007669"/>
    <property type="project" value="UniProtKB-KW"/>
</dbReference>
<feature type="non-terminal residue" evidence="6">
    <location>
        <position position="1"/>
    </location>
</feature>
<keyword evidence="4" id="KW-0092">Biotin</keyword>
<gene>
    <name evidence="6" type="ORF">OESDEN_17850</name>
</gene>
<dbReference type="EMBL" id="KN579399">
    <property type="protein sequence ID" value="KHJ82456.1"/>
    <property type="molecule type" value="Genomic_DNA"/>
</dbReference>
<dbReference type="PANTHER" id="PTHR18866">
    <property type="entry name" value="CARBOXYLASE:PYRUVATE/ACETYL-COA/PROPIONYL-COA CARBOXYLASE"/>
    <property type="match status" value="1"/>
</dbReference>
<dbReference type="SUPFAM" id="SSF51246">
    <property type="entry name" value="Rudiment single hybrid motif"/>
    <property type="match status" value="1"/>
</dbReference>